<proteinExistence type="inferred from homology"/>
<evidence type="ECO:0000256" key="4">
    <source>
        <dbReference type="HAMAP-Rule" id="MF_01970"/>
    </source>
</evidence>
<dbReference type="Proteomes" id="UP001500979">
    <property type="component" value="Unassembled WGS sequence"/>
</dbReference>
<keyword evidence="2 4" id="KW-0378">Hydrolase</keyword>
<dbReference type="Gene3D" id="3.40.640.10">
    <property type="entry name" value="Type I PLP-dependent aspartate aminotransferase-like (Major domain)"/>
    <property type="match status" value="1"/>
</dbReference>
<feature type="binding site" evidence="4">
    <location>
        <position position="108"/>
    </location>
    <ligand>
        <name>pyridoxal 5'-phosphate</name>
        <dbReference type="ChEBI" id="CHEBI:597326"/>
    </ligand>
</feature>
<comment type="subunit">
    <text evidence="4 6">Homodimer.</text>
</comment>
<dbReference type="EC" id="3.7.1.3" evidence="4 5"/>
<keyword evidence="1 4" id="KW-0662">Pyridine nucleotide biosynthesis</keyword>
<keyword evidence="8" id="KW-1185">Reference proteome</keyword>
<feature type="binding site" evidence="4">
    <location>
        <begin position="135"/>
        <end position="138"/>
    </location>
    <ligand>
        <name>pyridoxal 5'-phosphate</name>
        <dbReference type="ChEBI" id="CHEBI:597326"/>
    </ligand>
</feature>
<name>A0ABN3V976_9PSEU</name>
<dbReference type="InterPro" id="IPR015424">
    <property type="entry name" value="PyrdxlP-dep_Trfase"/>
</dbReference>
<dbReference type="NCBIfam" id="TIGR01814">
    <property type="entry name" value="kynureninase"/>
    <property type="match status" value="1"/>
</dbReference>
<dbReference type="InterPro" id="IPR015422">
    <property type="entry name" value="PyrdxlP-dep_Trfase_small"/>
</dbReference>
<dbReference type="Pfam" id="PF22580">
    <property type="entry name" value="KYNU_C"/>
    <property type="match status" value="1"/>
</dbReference>
<evidence type="ECO:0000313" key="7">
    <source>
        <dbReference type="EMBL" id="GAA2784723.1"/>
    </source>
</evidence>
<evidence type="ECO:0000256" key="3">
    <source>
        <dbReference type="ARBA" id="ARBA00022898"/>
    </source>
</evidence>
<comment type="function">
    <text evidence="4 6">Catalyzes the cleavage of L-kynurenine (L-Kyn) and L-3-hydroxykynurenine (L-3OHKyn) into anthranilic acid (AA) and 3-hydroxyanthranilic acid (3-OHAA), respectively.</text>
</comment>
<dbReference type="PANTHER" id="PTHR14084">
    <property type="entry name" value="KYNURENINASE"/>
    <property type="match status" value="1"/>
</dbReference>
<evidence type="ECO:0000256" key="1">
    <source>
        <dbReference type="ARBA" id="ARBA00022642"/>
    </source>
</evidence>
<gene>
    <name evidence="4" type="primary">kynU</name>
    <name evidence="7" type="ORF">GCM10010470_18470</name>
</gene>
<feature type="binding site" evidence="4">
    <location>
        <position position="107"/>
    </location>
    <ligand>
        <name>pyridoxal 5'-phosphate</name>
        <dbReference type="ChEBI" id="CHEBI:597326"/>
    </ligand>
</feature>
<dbReference type="PIRSF" id="PIRSF038800">
    <property type="entry name" value="KYNU"/>
    <property type="match status" value="1"/>
</dbReference>
<comment type="pathway">
    <text evidence="4 6">Cofactor biosynthesis; NAD(+) biosynthesis; quinolinate from L-kynurenine: step 2/3.</text>
</comment>
<feature type="binding site" evidence="4">
    <location>
        <position position="212"/>
    </location>
    <ligand>
        <name>pyridoxal 5'-phosphate</name>
        <dbReference type="ChEBI" id="CHEBI:597326"/>
    </ligand>
</feature>
<comment type="catalytic activity">
    <reaction evidence="4 6">
        <text>L-kynurenine + H2O = anthranilate + L-alanine + H(+)</text>
        <dbReference type="Rhea" id="RHEA:16813"/>
        <dbReference type="ChEBI" id="CHEBI:15377"/>
        <dbReference type="ChEBI" id="CHEBI:15378"/>
        <dbReference type="ChEBI" id="CHEBI:16567"/>
        <dbReference type="ChEBI" id="CHEBI:57959"/>
        <dbReference type="ChEBI" id="CHEBI:57972"/>
        <dbReference type="EC" id="3.7.1.3"/>
    </reaction>
</comment>
<keyword evidence="7" id="KW-0032">Aminotransferase</keyword>
<reference evidence="7 8" key="1">
    <citation type="journal article" date="2019" name="Int. J. Syst. Evol. Microbiol.">
        <title>The Global Catalogue of Microorganisms (GCM) 10K type strain sequencing project: providing services to taxonomists for standard genome sequencing and annotation.</title>
        <authorList>
            <consortium name="The Broad Institute Genomics Platform"/>
            <consortium name="The Broad Institute Genome Sequencing Center for Infectious Disease"/>
            <person name="Wu L."/>
            <person name="Ma J."/>
        </authorList>
    </citation>
    <scope>NUCLEOTIDE SEQUENCE [LARGE SCALE GENOMIC DNA]</scope>
    <source>
        <strain evidence="7 8">JCM 9383</strain>
    </source>
</reference>
<dbReference type="GO" id="GO:0008483">
    <property type="term" value="F:transaminase activity"/>
    <property type="evidence" value="ECO:0007669"/>
    <property type="project" value="UniProtKB-KW"/>
</dbReference>
<feature type="binding site" evidence="4">
    <location>
        <position position="293"/>
    </location>
    <ligand>
        <name>pyridoxal 5'-phosphate</name>
        <dbReference type="ChEBI" id="CHEBI:597326"/>
    </ligand>
</feature>
<comment type="catalytic activity">
    <reaction evidence="6">
        <text>3-hydroxy-L-kynurenine + H2O = 3-hydroxyanthranilate + L-alanine + H(+)</text>
        <dbReference type="Rhea" id="RHEA:25143"/>
        <dbReference type="ChEBI" id="CHEBI:15377"/>
        <dbReference type="ChEBI" id="CHEBI:15378"/>
        <dbReference type="ChEBI" id="CHEBI:36559"/>
        <dbReference type="ChEBI" id="CHEBI:57972"/>
        <dbReference type="ChEBI" id="CHEBI:58125"/>
        <dbReference type="EC" id="3.7.1.3"/>
    </reaction>
</comment>
<organism evidence="7 8">
    <name type="scientific">Saccharopolyspora taberi</name>
    <dbReference type="NCBI Taxonomy" id="60895"/>
    <lineage>
        <taxon>Bacteria</taxon>
        <taxon>Bacillati</taxon>
        <taxon>Actinomycetota</taxon>
        <taxon>Actinomycetes</taxon>
        <taxon>Pseudonocardiales</taxon>
        <taxon>Pseudonocardiaceae</taxon>
        <taxon>Saccharopolyspora</taxon>
    </lineage>
</organism>
<comment type="cofactor">
    <cofactor evidence="4 6">
        <name>pyridoxal 5'-phosphate</name>
        <dbReference type="ChEBI" id="CHEBI:597326"/>
    </cofactor>
</comment>
<evidence type="ECO:0000256" key="6">
    <source>
        <dbReference type="PIRNR" id="PIRNR038800"/>
    </source>
</evidence>
<dbReference type="EMBL" id="BAAAUX010000011">
    <property type="protein sequence ID" value="GAA2784723.1"/>
    <property type="molecule type" value="Genomic_DNA"/>
</dbReference>
<protein>
    <recommendedName>
        <fullName evidence="4 5">Kynureninase</fullName>
        <ecNumber evidence="4 5">3.7.1.3</ecNumber>
    </recommendedName>
    <alternativeName>
        <fullName evidence="4">L-kynurenine hydrolase</fullName>
    </alternativeName>
</protein>
<accession>A0ABN3V976</accession>
<dbReference type="SUPFAM" id="SSF53383">
    <property type="entry name" value="PLP-dependent transferases"/>
    <property type="match status" value="1"/>
</dbReference>
<dbReference type="Gene3D" id="3.90.1150.10">
    <property type="entry name" value="Aspartate Aminotransferase, domain 1"/>
    <property type="match status" value="1"/>
</dbReference>
<keyword evidence="7" id="KW-0808">Transferase</keyword>
<dbReference type="InterPro" id="IPR015421">
    <property type="entry name" value="PyrdxlP-dep_Trfase_major"/>
</dbReference>
<evidence type="ECO:0000313" key="8">
    <source>
        <dbReference type="Proteomes" id="UP001500979"/>
    </source>
</evidence>
<comment type="caution">
    <text evidence="7">The sequence shown here is derived from an EMBL/GenBank/DDBJ whole genome shotgun (WGS) entry which is preliminary data.</text>
</comment>
<sequence length="411" mass="44563">MTEVRRQDSALRQARALDEADPLRGFRDRFLVPEGSDVIAYLDGNSLGRPIRAAADRMAAFVGGQWADRLIRGWTDEWMWWPETVGDRLGRAALGAGDGQVVIADSTTVMLYKLARAALGARPDRGEILLDTDNFPTDRYVLEGIAAELGLRLRWITTDPAAGITAEQVAEAVGPDTALAVFSHVAYRSGYLADAGTITATVHEAGGLVLWDLSHSAGSVPVRLDDWGVDFAVGCTYKYLCGGPGSPAFGYVNRRHHGRVRQPVWGWMGRQDPFTMGPGYRPADGVRGMVSGTPPILAMIPLISGIELLEEAGIDAVRDKSLRLTGFALDLADSWLAAEGVEVASPREPERRGGHITVRRPDFRELTDALWERGVIPDFRAPDGIRIGLAPLSTGFEELHRGMSVLAELAG</sequence>
<feature type="binding site" evidence="4">
    <location>
        <position position="237"/>
    </location>
    <ligand>
        <name>pyridoxal 5'-phosphate</name>
        <dbReference type="ChEBI" id="CHEBI:597326"/>
    </ligand>
</feature>
<feature type="modified residue" description="N6-(pyridoxal phosphate)lysine" evidence="4">
    <location>
        <position position="238"/>
    </location>
</feature>
<feature type="binding site" evidence="4">
    <location>
        <position position="267"/>
    </location>
    <ligand>
        <name>pyridoxal 5'-phosphate</name>
        <dbReference type="ChEBI" id="CHEBI:597326"/>
    </ligand>
</feature>
<dbReference type="PANTHER" id="PTHR14084:SF0">
    <property type="entry name" value="KYNURENINASE"/>
    <property type="match status" value="1"/>
</dbReference>
<comment type="similarity">
    <text evidence="4 6">Belongs to the kynureninase family.</text>
</comment>
<dbReference type="InterPro" id="IPR010111">
    <property type="entry name" value="Kynureninase"/>
</dbReference>
<keyword evidence="3 4" id="KW-0663">Pyridoxal phosphate</keyword>
<evidence type="ECO:0000256" key="5">
    <source>
        <dbReference type="NCBIfam" id="TIGR01814"/>
    </source>
</evidence>
<evidence type="ECO:0000256" key="2">
    <source>
        <dbReference type="ARBA" id="ARBA00022801"/>
    </source>
</evidence>
<comment type="pathway">
    <text evidence="4 6">Amino-acid degradation; L-kynurenine degradation; L-alanine and anthranilate from L-kynurenine: step 1/1.</text>
</comment>
<feature type="binding site" evidence="4">
    <location>
        <position position="215"/>
    </location>
    <ligand>
        <name>pyridoxal 5'-phosphate</name>
        <dbReference type="ChEBI" id="CHEBI:597326"/>
    </ligand>
</feature>
<dbReference type="RefSeq" id="WP_344679102.1">
    <property type="nucleotide sequence ID" value="NZ_BAAAUX010000011.1"/>
</dbReference>
<comment type="caution">
    <text evidence="4">Lacks conserved residue(s) required for the propagation of feature annotation.</text>
</comment>
<dbReference type="HAMAP" id="MF_01970">
    <property type="entry name" value="Kynureninase"/>
    <property type="match status" value="1"/>
</dbReference>